<dbReference type="InterPro" id="IPR000182">
    <property type="entry name" value="GNAT_dom"/>
</dbReference>
<evidence type="ECO:0000313" key="2">
    <source>
        <dbReference type="EMBL" id="RUO75841.1"/>
    </source>
</evidence>
<dbReference type="InterPro" id="IPR016181">
    <property type="entry name" value="Acyl_CoA_acyltransferase"/>
</dbReference>
<organism evidence="2 3">
    <name type="scientific">Idiomarina seosinensis</name>
    <dbReference type="NCBI Taxonomy" id="281739"/>
    <lineage>
        <taxon>Bacteria</taxon>
        <taxon>Pseudomonadati</taxon>
        <taxon>Pseudomonadota</taxon>
        <taxon>Gammaproteobacteria</taxon>
        <taxon>Alteromonadales</taxon>
        <taxon>Idiomarinaceae</taxon>
        <taxon>Idiomarina</taxon>
    </lineage>
</organism>
<dbReference type="GO" id="GO:0016747">
    <property type="term" value="F:acyltransferase activity, transferring groups other than amino-acyl groups"/>
    <property type="evidence" value="ECO:0007669"/>
    <property type="project" value="InterPro"/>
</dbReference>
<sequence length="191" mass="20725">MIDNDIVYREITAADSAAVIDLANQVHGDNYLNSESLAALLEGGTVGNKKLNFLAEKQGKVVGVRLTLAPGNWSIDQACTPEEWPVEPEHICYFKCAAVAESARGLGIGKQLLQKSINAAADLGCRAGLAHIWLQSPANSAYEYFSRCGGVLVNRHPDRWLQASLEDGYYCPVCDGNCRCDAGEMILMFDT</sequence>
<dbReference type="CDD" id="cd04301">
    <property type="entry name" value="NAT_SF"/>
    <property type="match status" value="1"/>
</dbReference>
<dbReference type="Gene3D" id="3.40.630.30">
    <property type="match status" value="1"/>
</dbReference>
<comment type="caution">
    <text evidence="2">The sequence shown here is derived from an EMBL/GenBank/DDBJ whole genome shotgun (WGS) entry which is preliminary data.</text>
</comment>
<feature type="domain" description="N-acetyltransferase" evidence="1">
    <location>
        <begin position="6"/>
        <end position="172"/>
    </location>
</feature>
<dbReference type="PROSITE" id="PS51186">
    <property type="entry name" value="GNAT"/>
    <property type="match status" value="1"/>
</dbReference>
<keyword evidence="2" id="KW-0808">Transferase</keyword>
<evidence type="ECO:0000259" key="1">
    <source>
        <dbReference type="PROSITE" id="PS51186"/>
    </source>
</evidence>
<proteinExistence type="predicted"/>
<reference evidence="2 3" key="1">
    <citation type="journal article" date="2011" name="Front. Microbiol.">
        <title>Genomic signatures of strain selection and enhancement in Bacillus atrophaeus var. globigii, a historical biowarfare simulant.</title>
        <authorList>
            <person name="Gibbons H.S."/>
            <person name="Broomall S.M."/>
            <person name="McNew L.A."/>
            <person name="Daligault H."/>
            <person name="Chapman C."/>
            <person name="Bruce D."/>
            <person name="Karavis M."/>
            <person name="Krepps M."/>
            <person name="McGregor P.A."/>
            <person name="Hong C."/>
            <person name="Park K.H."/>
            <person name="Akmal A."/>
            <person name="Feldman A."/>
            <person name="Lin J.S."/>
            <person name="Chang W.E."/>
            <person name="Higgs B.W."/>
            <person name="Demirev P."/>
            <person name="Lindquist J."/>
            <person name="Liem A."/>
            <person name="Fochler E."/>
            <person name="Read T.D."/>
            <person name="Tapia R."/>
            <person name="Johnson S."/>
            <person name="Bishop-Lilly K.A."/>
            <person name="Detter C."/>
            <person name="Han C."/>
            <person name="Sozhamannan S."/>
            <person name="Rosenzweig C.N."/>
            <person name="Skowronski E.W."/>
        </authorList>
    </citation>
    <scope>NUCLEOTIDE SEQUENCE [LARGE SCALE GENOMIC DNA]</scope>
    <source>
        <strain evidence="2 3">CL-SP19</strain>
    </source>
</reference>
<dbReference type="SUPFAM" id="SSF55729">
    <property type="entry name" value="Acyl-CoA N-acyltransferases (Nat)"/>
    <property type="match status" value="1"/>
</dbReference>
<keyword evidence="3" id="KW-1185">Reference proteome</keyword>
<dbReference type="Proteomes" id="UP000287908">
    <property type="component" value="Unassembled WGS sequence"/>
</dbReference>
<accession>A0A432ZD56</accession>
<dbReference type="EMBL" id="PIQF01000002">
    <property type="protein sequence ID" value="RUO75841.1"/>
    <property type="molecule type" value="Genomic_DNA"/>
</dbReference>
<protein>
    <submittedName>
        <fullName evidence="2">GNAT family N-acetyltransferase</fullName>
    </submittedName>
</protein>
<gene>
    <name evidence="2" type="ORF">CWI81_06850</name>
</gene>
<dbReference type="RefSeq" id="WP_126784568.1">
    <property type="nucleotide sequence ID" value="NZ_PIQF01000002.1"/>
</dbReference>
<dbReference type="AlphaFoldDB" id="A0A432ZD56"/>
<dbReference type="Pfam" id="PF00583">
    <property type="entry name" value="Acetyltransf_1"/>
    <property type="match status" value="1"/>
</dbReference>
<dbReference type="OrthoDB" id="6321659at2"/>
<name>A0A432ZD56_9GAMM</name>
<evidence type="ECO:0000313" key="3">
    <source>
        <dbReference type="Proteomes" id="UP000287908"/>
    </source>
</evidence>